<comment type="caution">
    <text evidence="1">The sequence shown here is derived from an EMBL/GenBank/DDBJ whole genome shotgun (WGS) entry which is preliminary data.</text>
</comment>
<evidence type="ECO:0000313" key="2">
    <source>
        <dbReference type="Proteomes" id="UP000737018"/>
    </source>
</evidence>
<proteinExistence type="predicted"/>
<dbReference type="OrthoDB" id="996965at2759"/>
<organism evidence="1 2">
    <name type="scientific">Castanea mollissima</name>
    <name type="common">Chinese chestnut</name>
    <dbReference type="NCBI Taxonomy" id="60419"/>
    <lineage>
        <taxon>Eukaryota</taxon>
        <taxon>Viridiplantae</taxon>
        <taxon>Streptophyta</taxon>
        <taxon>Embryophyta</taxon>
        <taxon>Tracheophyta</taxon>
        <taxon>Spermatophyta</taxon>
        <taxon>Magnoliopsida</taxon>
        <taxon>eudicotyledons</taxon>
        <taxon>Gunneridae</taxon>
        <taxon>Pentapetalae</taxon>
        <taxon>rosids</taxon>
        <taxon>fabids</taxon>
        <taxon>Fagales</taxon>
        <taxon>Fagaceae</taxon>
        <taxon>Castanea</taxon>
    </lineage>
</organism>
<reference evidence="1" key="1">
    <citation type="submission" date="2020-03" db="EMBL/GenBank/DDBJ databases">
        <title>Castanea mollissima Vanexum genome sequencing.</title>
        <authorList>
            <person name="Staton M."/>
        </authorList>
    </citation>
    <scope>NUCLEOTIDE SEQUENCE</scope>
    <source>
        <tissue evidence="1">Leaf</tissue>
    </source>
</reference>
<protein>
    <submittedName>
        <fullName evidence="1">Uncharacterized protein</fullName>
    </submittedName>
</protein>
<accession>A0A8J4VID3</accession>
<dbReference type="AlphaFoldDB" id="A0A8J4VID3"/>
<keyword evidence="2" id="KW-1185">Reference proteome</keyword>
<gene>
    <name evidence="1" type="ORF">CMV_024091</name>
</gene>
<dbReference type="EMBL" id="JRKL02005667">
    <property type="protein sequence ID" value="KAF3950111.1"/>
    <property type="molecule type" value="Genomic_DNA"/>
</dbReference>
<dbReference type="Proteomes" id="UP000737018">
    <property type="component" value="Unassembled WGS sequence"/>
</dbReference>
<evidence type="ECO:0000313" key="1">
    <source>
        <dbReference type="EMBL" id="KAF3950111.1"/>
    </source>
</evidence>
<sequence>MASRLFLEMLEGTRMVSFENIVEGVTGLGRKPEFPDLVGEKLFWSVDAVDVAGLNGQGGLTISSLGLEYCLLSWSLGVGLFTPTTFVAAASCAVLPSDGPVKRCTTSRKVCVSVCTNVVKGLQLAVPRLPSLSMNVYFI</sequence>
<name>A0A8J4VID3_9ROSI</name>